<dbReference type="SUPFAM" id="SSF58104">
    <property type="entry name" value="Methyl-accepting chemotaxis protein (MCP) signaling domain"/>
    <property type="match status" value="1"/>
</dbReference>
<dbReference type="Proteomes" id="UP001304419">
    <property type="component" value="Chromosome 1"/>
</dbReference>
<feature type="transmembrane region" description="Helical" evidence="7">
    <location>
        <begin position="12"/>
        <end position="32"/>
    </location>
</feature>
<evidence type="ECO:0000259" key="8">
    <source>
        <dbReference type="PROSITE" id="PS50111"/>
    </source>
</evidence>
<dbReference type="InterPro" id="IPR003660">
    <property type="entry name" value="HAMP_dom"/>
</dbReference>
<reference evidence="10" key="1">
    <citation type="submission" date="2019-10" db="EMBL/GenBank/DDBJ databases">
        <authorList>
            <person name="Paulsen S."/>
        </authorList>
    </citation>
    <scope>NUCLEOTIDE SEQUENCE</scope>
    <source>
        <strain evidence="10">LMG 19692</strain>
    </source>
</reference>
<dbReference type="Gene3D" id="1.10.287.950">
    <property type="entry name" value="Methyl-accepting chemotaxis protein"/>
    <property type="match status" value="1"/>
</dbReference>
<feature type="region of interest" description="Disordered" evidence="6">
    <location>
        <begin position="846"/>
        <end position="895"/>
    </location>
</feature>
<keyword evidence="13" id="KW-1185">Reference proteome</keyword>
<dbReference type="Gene3D" id="3.30.450.20">
    <property type="entry name" value="PAS domain"/>
    <property type="match status" value="3"/>
</dbReference>
<dbReference type="GO" id="GO:0004888">
    <property type="term" value="F:transmembrane signaling receptor activity"/>
    <property type="evidence" value="ECO:0007669"/>
    <property type="project" value="InterPro"/>
</dbReference>
<proteinExistence type="inferred from homology"/>
<evidence type="ECO:0000313" key="11">
    <source>
        <dbReference type="EMBL" id="WOX30536.1"/>
    </source>
</evidence>
<organism evidence="10 12">
    <name type="scientific">Pseudoalteromonas maricaloris</name>
    <dbReference type="NCBI Taxonomy" id="184924"/>
    <lineage>
        <taxon>Bacteria</taxon>
        <taxon>Pseudomonadati</taxon>
        <taxon>Pseudomonadota</taxon>
        <taxon>Gammaproteobacteria</taxon>
        <taxon>Alteromonadales</taxon>
        <taxon>Pseudoalteromonadaceae</taxon>
        <taxon>Pseudoalteromonas</taxon>
    </lineage>
</organism>
<protein>
    <submittedName>
        <fullName evidence="11">Methyl-accepting chemotaxis protein</fullName>
    </submittedName>
    <submittedName>
        <fullName evidence="10">PAS domain-containing protein</fullName>
    </submittedName>
</protein>
<dbReference type="PANTHER" id="PTHR43531:SF14">
    <property type="entry name" value="METHYL-ACCEPTING CHEMOTAXIS PROTEIN I-RELATED"/>
    <property type="match status" value="1"/>
</dbReference>
<dbReference type="PRINTS" id="PR00260">
    <property type="entry name" value="CHEMTRNSDUCR"/>
</dbReference>
<evidence type="ECO:0000256" key="3">
    <source>
        <dbReference type="ARBA" id="ARBA00023224"/>
    </source>
</evidence>
<dbReference type="Pfam" id="PF00015">
    <property type="entry name" value="MCPsignal"/>
    <property type="match status" value="1"/>
</dbReference>
<accession>A0A8I2H8P8</accession>
<evidence type="ECO:0000313" key="12">
    <source>
        <dbReference type="Proteomes" id="UP000646877"/>
    </source>
</evidence>
<dbReference type="FunFam" id="1.10.287.950:FF:000001">
    <property type="entry name" value="Methyl-accepting chemotaxis sensory transducer"/>
    <property type="match status" value="1"/>
</dbReference>
<gene>
    <name evidence="10" type="ORF">F9Y85_23355</name>
    <name evidence="11" type="ORF">R5H13_17690</name>
</gene>
<dbReference type="EMBL" id="CP137578">
    <property type="protein sequence ID" value="WOX30536.1"/>
    <property type="molecule type" value="Genomic_DNA"/>
</dbReference>
<feature type="compositionally biased region" description="Polar residues" evidence="6">
    <location>
        <begin position="869"/>
        <end position="886"/>
    </location>
</feature>
<comment type="similarity">
    <text evidence="4">Belongs to the methyl-accepting chemotaxis (MCP) protein family.</text>
</comment>
<evidence type="ECO:0000313" key="13">
    <source>
        <dbReference type="Proteomes" id="UP001304419"/>
    </source>
</evidence>
<evidence type="ECO:0000256" key="4">
    <source>
        <dbReference type="ARBA" id="ARBA00029447"/>
    </source>
</evidence>
<keyword evidence="7" id="KW-0812">Transmembrane</keyword>
<keyword evidence="3 5" id="KW-0807">Transducer</keyword>
<dbReference type="RefSeq" id="WP_039490864.1">
    <property type="nucleotide sequence ID" value="NZ_CBCSDF010000027.1"/>
</dbReference>
<dbReference type="SMART" id="SM00283">
    <property type="entry name" value="MA"/>
    <property type="match status" value="1"/>
</dbReference>
<keyword evidence="7" id="KW-0472">Membrane</keyword>
<comment type="subcellular location">
    <subcellularLocation>
        <location evidence="1">Membrane</location>
    </subcellularLocation>
</comment>
<dbReference type="AlphaFoldDB" id="A0A8I2H8P8"/>
<dbReference type="FunFam" id="3.30.450.20:FF:000075">
    <property type="entry name" value="Methyl-accepting chemotaxis protein"/>
    <property type="match status" value="2"/>
</dbReference>
<feature type="domain" description="HAMP" evidence="9">
    <location>
        <begin position="546"/>
        <end position="592"/>
    </location>
</feature>
<dbReference type="InterPro" id="IPR004090">
    <property type="entry name" value="Chemotax_Me-accpt_rcpt"/>
</dbReference>
<dbReference type="InterPro" id="IPR000014">
    <property type="entry name" value="PAS"/>
</dbReference>
<dbReference type="GO" id="GO:0006935">
    <property type="term" value="P:chemotaxis"/>
    <property type="evidence" value="ECO:0007669"/>
    <property type="project" value="InterPro"/>
</dbReference>
<feature type="region of interest" description="Disordered" evidence="6">
    <location>
        <begin position="609"/>
        <end position="630"/>
    </location>
</feature>
<evidence type="ECO:0000256" key="2">
    <source>
        <dbReference type="ARBA" id="ARBA00022481"/>
    </source>
</evidence>
<dbReference type="GO" id="GO:0005886">
    <property type="term" value="C:plasma membrane"/>
    <property type="evidence" value="ECO:0007669"/>
    <property type="project" value="TreeGrafter"/>
</dbReference>
<feature type="transmembrane region" description="Helical" evidence="7">
    <location>
        <begin position="38"/>
        <end position="58"/>
    </location>
</feature>
<evidence type="ECO:0000256" key="7">
    <source>
        <dbReference type="SAM" id="Phobius"/>
    </source>
</evidence>
<dbReference type="Proteomes" id="UP000646877">
    <property type="component" value="Unassembled WGS sequence"/>
</dbReference>
<dbReference type="Pfam" id="PF13188">
    <property type="entry name" value="PAS_8"/>
    <property type="match status" value="2"/>
</dbReference>
<keyword evidence="7" id="KW-1133">Transmembrane helix</keyword>
<dbReference type="PROSITE" id="PS50111">
    <property type="entry name" value="CHEMOTAXIS_TRANSDUC_2"/>
    <property type="match status" value="1"/>
</dbReference>
<keyword evidence="2" id="KW-0488">Methylation</keyword>
<dbReference type="PROSITE" id="PS50885">
    <property type="entry name" value="HAMP"/>
    <property type="match status" value="1"/>
</dbReference>
<evidence type="ECO:0000256" key="1">
    <source>
        <dbReference type="ARBA" id="ARBA00004370"/>
    </source>
</evidence>
<dbReference type="InterPro" id="IPR051310">
    <property type="entry name" value="MCP_chemotaxis"/>
</dbReference>
<name>A0A8I2H8P8_9GAMM</name>
<feature type="domain" description="Methyl-accepting transducer" evidence="8">
    <location>
        <begin position="597"/>
        <end position="826"/>
    </location>
</feature>
<evidence type="ECO:0000256" key="6">
    <source>
        <dbReference type="SAM" id="MobiDB-lite"/>
    </source>
</evidence>
<dbReference type="InterPro" id="IPR004089">
    <property type="entry name" value="MCPsignal_dom"/>
</dbReference>
<evidence type="ECO:0000259" key="9">
    <source>
        <dbReference type="PROSITE" id="PS50885"/>
    </source>
</evidence>
<dbReference type="Pfam" id="PF18947">
    <property type="entry name" value="HAMP_2"/>
    <property type="match status" value="1"/>
</dbReference>
<sequence>MSDQALASQLNNRVLIAGAIIFVGLAISVQMLNINMSTQAYVAMVIAAVSVVLAILLLKQSANILLSKLQDVEEIVPAIESKDVSLLNASNASRQSSLYKAVANLLNGDAVDGQDHSHSLLLALKVCQANVMLADASLNIVYLNDSVTSMLRKNQAKLQQELPGFNVDSLIGANIDTFHKNPSHQRGILANLTRPYVTQIKVAGLTFDLIATPVFDDEGQRIATLVEWKDLTRELALEKKQADLASHNARISSALDVCQANVMLADEGLNIIYVNDSVVRMLRDNQTQLRKSLPNFDVDTLVGQCIDVFHANPSHQRNLLEKLSDVYSTDIKVAGFTFGLIATPVFDDEKKRIGTVVEWDDKTERLVREEEEKTAAAENLRVRRALDNVSTNTMIANEQFEIVYLNRAVKDMMRNAESDLRRDLPNFDSNHLLGANIDVFHRNPSHQRSMLSRLETEYKTEIVVGGRTFGLVANPIFDGNNERVGTVVEWEDRTKEVTIEKEVNGLVQSANAGNLSVRLSEDGKDGFYLRLTKGLNSLVSTVDETVTDMGDMLDALATGNLTRRIEGDYRGAYEKLKKDANTTAEKLTEVLGRIRTSANLVASGADEISQGNADLSQRTEEQASSLEETASSMEEMTSTVRQNADNAKVANELAEDTCDKATKGGEVVTRAVESMSEINDSSKKIADIIGVIDEIAFQTNLLALNAAVEAARAGEQGRGFAVVAGEVRNLAQRSAAAAKEIKDLIRDSVSKVEDGTLLVNESGETLKEIVESVKRVTNMISDIAEASIEQSSGIEQVNKAVSQMDEMTQQNAALVEEASAAGESMAEQANDMRRLLNFFTLDESSHRSLEISESPKNYKAPEKQLPKRTMNSNKPPQQNTRSNQFADDSEEWEEF</sequence>
<dbReference type="GO" id="GO:0007165">
    <property type="term" value="P:signal transduction"/>
    <property type="evidence" value="ECO:0007669"/>
    <property type="project" value="UniProtKB-KW"/>
</dbReference>
<reference evidence="11 13" key="2">
    <citation type="submission" date="2023-10" db="EMBL/GenBank/DDBJ databases">
        <title>To unveil natural product biosynthetic capacity in Pseudoalteromonas.</title>
        <authorList>
            <person name="Wang J."/>
        </authorList>
    </citation>
    <scope>NUCLEOTIDE SEQUENCE [LARGE SCALE GENOMIC DNA]</scope>
    <source>
        <strain evidence="11 13">DSM 15914</strain>
    </source>
</reference>
<dbReference type="CDD" id="cd11386">
    <property type="entry name" value="MCP_signal"/>
    <property type="match status" value="1"/>
</dbReference>
<dbReference type="PANTHER" id="PTHR43531">
    <property type="entry name" value="PROTEIN ICFG"/>
    <property type="match status" value="1"/>
</dbReference>
<evidence type="ECO:0000256" key="5">
    <source>
        <dbReference type="PROSITE-ProRule" id="PRU00284"/>
    </source>
</evidence>
<evidence type="ECO:0000313" key="10">
    <source>
        <dbReference type="EMBL" id="NLR24197.1"/>
    </source>
</evidence>
<dbReference type="EMBL" id="WEIA01000025">
    <property type="protein sequence ID" value="NLR24197.1"/>
    <property type="molecule type" value="Genomic_DNA"/>
</dbReference>